<protein>
    <submittedName>
        <fullName evidence="2">Histone H2B-like protein, putative</fullName>
    </submittedName>
</protein>
<reference evidence="2 4" key="2">
    <citation type="journal article" date="2014" name="BMC Genomics">
        <title>An improved genome release (version Mt4.0) for the model legume Medicago truncatula.</title>
        <authorList>
            <person name="Tang H."/>
            <person name="Krishnakumar V."/>
            <person name="Bidwell S."/>
            <person name="Rosen B."/>
            <person name="Chan A."/>
            <person name="Zhou S."/>
            <person name="Gentzbittel L."/>
            <person name="Childs K.L."/>
            <person name="Yandell M."/>
            <person name="Gundlach H."/>
            <person name="Mayer K.F."/>
            <person name="Schwartz D.C."/>
            <person name="Town C.D."/>
        </authorList>
    </citation>
    <scope>GENOME REANNOTATION</scope>
    <source>
        <strain evidence="3 4">cv. Jemalong A17</strain>
    </source>
</reference>
<evidence type="ECO:0000313" key="4">
    <source>
        <dbReference type="Proteomes" id="UP000002051"/>
    </source>
</evidence>
<reference evidence="3" key="3">
    <citation type="submission" date="2015-04" db="UniProtKB">
        <authorList>
            <consortium name="EnsemblPlants"/>
        </authorList>
    </citation>
    <scope>IDENTIFICATION</scope>
    <source>
        <strain evidence="3">cv. Jemalong A17</strain>
    </source>
</reference>
<accession>G7IM65</accession>
<dbReference type="EMBL" id="CM001218">
    <property type="protein sequence ID" value="AES66951.1"/>
    <property type="molecule type" value="Genomic_DNA"/>
</dbReference>
<proteinExistence type="predicted"/>
<dbReference type="AlphaFoldDB" id="G7IM65"/>
<organism evidence="2 4">
    <name type="scientific">Medicago truncatula</name>
    <name type="common">Barrel medic</name>
    <name type="synonym">Medicago tribuloides</name>
    <dbReference type="NCBI Taxonomy" id="3880"/>
    <lineage>
        <taxon>Eukaryota</taxon>
        <taxon>Viridiplantae</taxon>
        <taxon>Streptophyta</taxon>
        <taxon>Embryophyta</taxon>
        <taxon>Tracheophyta</taxon>
        <taxon>Spermatophyta</taxon>
        <taxon>Magnoliopsida</taxon>
        <taxon>eudicotyledons</taxon>
        <taxon>Gunneridae</taxon>
        <taxon>Pentapetalae</taxon>
        <taxon>rosids</taxon>
        <taxon>fabids</taxon>
        <taxon>Fabales</taxon>
        <taxon>Fabaceae</taxon>
        <taxon>Papilionoideae</taxon>
        <taxon>50 kb inversion clade</taxon>
        <taxon>NPAAA clade</taxon>
        <taxon>Hologalegina</taxon>
        <taxon>IRL clade</taxon>
        <taxon>Trifolieae</taxon>
        <taxon>Medicago</taxon>
    </lineage>
</organism>
<dbReference type="HOGENOM" id="CLU_2641814_0_0_1"/>
<evidence type="ECO:0000313" key="3">
    <source>
        <dbReference type="EnsemblPlants" id="AES66951"/>
    </source>
</evidence>
<name>G7IM65_MEDTR</name>
<sequence length="77" mass="8838">MPSSIVKVVYKPAEKKVTAPMENPKAEKKITKDASSTENKKKKRTSKSLETCKIYMFNVLKKVLMLKNPPTQLYQHL</sequence>
<dbReference type="STRING" id="3880.G7IM65"/>
<gene>
    <name evidence="2" type="ordered locus">MTR_2g083800</name>
</gene>
<evidence type="ECO:0000256" key="1">
    <source>
        <dbReference type="SAM" id="MobiDB-lite"/>
    </source>
</evidence>
<dbReference type="EnsemblPlants" id="AES66951">
    <property type="protein sequence ID" value="AES66951"/>
    <property type="gene ID" value="MTR_2g083800"/>
</dbReference>
<reference evidence="2 4" key="1">
    <citation type="journal article" date="2011" name="Nature">
        <title>The Medicago genome provides insight into the evolution of rhizobial symbioses.</title>
        <authorList>
            <person name="Young N.D."/>
            <person name="Debelle F."/>
            <person name="Oldroyd G.E."/>
            <person name="Geurts R."/>
            <person name="Cannon S.B."/>
            <person name="Udvardi M.K."/>
            <person name="Benedito V.A."/>
            <person name="Mayer K.F."/>
            <person name="Gouzy J."/>
            <person name="Schoof H."/>
            <person name="Van de Peer Y."/>
            <person name="Proost S."/>
            <person name="Cook D.R."/>
            <person name="Meyers B.C."/>
            <person name="Spannagl M."/>
            <person name="Cheung F."/>
            <person name="De Mita S."/>
            <person name="Krishnakumar V."/>
            <person name="Gundlach H."/>
            <person name="Zhou S."/>
            <person name="Mudge J."/>
            <person name="Bharti A.K."/>
            <person name="Murray J.D."/>
            <person name="Naoumkina M.A."/>
            <person name="Rosen B."/>
            <person name="Silverstein K.A."/>
            <person name="Tang H."/>
            <person name="Rombauts S."/>
            <person name="Zhao P.X."/>
            <person name="Zhou P."/>
            <person name="Barbe V."/>
            <person name="Bardou P."/>
            <person name="Bechner M."/>
            <person name="Bellec A."/>
            <person name="Berger A."/>
            <person name="Berges H."/>
            <person name="Bidwell S."/>
            <person name="Bisseling T."/>
            <person name="Choisne N."/>
            <person name="Couloux A."/>
            <person name="Denny R."/>
            <person name="Deshpande S."/>
            <person name="Dai X."/>
            <person name="Doyle J.J."/>
            <person name="Dudez A.M."/>
            <person name="Farmer A.D."/>
            <person name="Fouteau S."/>
            <person name="Franken C."/>
            <person name="Gibelin C."/>
            <person name="Gish J."/>
            <person name="Goldstein S."/>
            <person name="Gonzalez A.J."/>
            <person name="Green P.J."/>
            <person name="Hallab A."/>
            <person name="Hartog M."/>
            <person name="Hua A."/>
            <person name="Humphray S.J."/>
            <person name="Jeong D.H."/>
            <person name="Jing Y."/>
            <person name="Jocker A."/>
            <person name="Kenton S.M."/>
            <person name="Kim D.J."/>
            <person name="Klee K."/>
            <person name="Lai H."/>
            <person name="Lang C."/>
            <person name="Lin S."/>
            <person name="Macmil S.L."/>
            <person name="Magdelenat G."/>
            <person name="Matthews L."/>
            <person name="McCorrison J."/>
            <person name="Monaghan E.L."/>
            <person name="Mun J.H."/>
            <person name="Najar F.Z."/>
            <person name="Nicholson C."/>
            <person name="Noirot C."/>
            <person name="O'Bleness M."/>
            <person name="Paule C.R."/>
            <person name="Poulain J."/>
            <person name="Prion F."/>
            <person name="Qin B."/>
            <person name="Qu C."/>
            <person name="Retzel E.F."/>
            <person name="Riddle C."/>
            <person name="Sallet E."/>
            <person name="Samain S."/>
            <person name="Samson N."/>
            <person name="Sanders I."/>
            <person name="Saurat O."/>
            <person name="Scarpelli C."/>
            <person name="Schiex T."/>
            <person name="Segurens B."/>
            <person name="Severin A.J."/>
            <person name="Sherrier D.J."/>
            <person name="Shi R."/>
            <person name="Sims S."/>
            <person name="Singer S.R."/>
            <person name="Sinharoy S."/>
            <person name="Sterck L."/>
            <person name="Viollet A."/>
            <person name="Wang B.B."/>
            <person name="Wang K."/>
            <person name="Wang M."/>
            <person name="Wang X."/>
            <person name="Warfsmann J."/>
            <person name="Weissenbach J."/>
            <person name="White D.D."/>
            <person name="White J.D."/>
            <person name="Wiley G.B."/>
            <person name="Wincker P."/>
            <person name="Xing Y."/>
            <person name="Yang L."/>
            <person name="Yao Z."/>
            <person name="Ying F."/>
            <person name="Zhai J."/>
            <person name="Zhou L."/>
            <person name="Zuber A."/>
            <person name="Denarie J."/>
            <person name="Dixon R.A."/>
            <person name="May G.D."/>
            <person name="Schwartz D.C."/>
            <person name="Rogers J."/>
            <person name="Quetier F."/>
            <person name="Town C.D."/>
            <person name="Roe B.A."/>
        </authorList>
    </citation>
    <scope>NUCLEOTIDE SEQUENCE [LARGE SCALE GENOMIC DNA]</scope>
    <source>
        <strain evidence="2">A17</strain>
        <strain evidence="3 4">cv. Jemalong A17</strain>
    </source>
</reference>
<dbReference type="Proteomes" id="UP000002051">
    <property type="component" value="Chromosome 2"/>
</dbReference>
<keyword evidence="4" id="KW-1185">Reference proteome</keyword>
<feature type="region of interest" description="Disordered" evidence="1">
    <location>
        <begin position="19"/>
        <end position="47"/>
    </location>
</feature>
<evidence type="ECO:0000313" key="2">
    <source>
        <dbReference type="EMBL" id="AES66951.1"/>
    </source>
</evidence>
<dbReference type="PaxDb" id="3880-AES66951"/>